<dbReference type="AlphaFoldDB" id="G0NGM5"/>
<dbReference type="EMBL" id="GL379881">
    <property type="protein sequence ID" value="EGT60063.1"/>
    <property type="molecule type" value="Genomic_DNA"/>
</dbReference>
<dbReference type="OrthoDB" id="5909860at2759"/>
<dbReference type="Proteomes" id="UP000008068">
    <property type="component" value="Unassembled WGS sequence"/>
</dbReference>
<name>G0NGM5_CAEBE</name>
<dbReference type="STRING" id="135651.G0NGM5"/>
<keyword evidence="2" id="KW-1185">Reference proteome</keyword>
<evidence type="ECO:0000313" key="2">
    <source>
        <dbReference type="Proteomes" id="UP000008068"/>
    </source>
</evidence>
<proteinExistence type="predicted"/>
<dbReference type="eggNOG" id="ENOG502RUH6">
    <property type="taxonomic scope" value="Eukaryota"/>
</dbReference>
<protein>
    <submittedName>
        <fullName evidence="1">Uncharacterized protein</fullName>
    </submittedName>
</protein>
<dbReference type="HOGENOM" id="CLU_055511_0_0_1"/>
<evidence type="ECO:0000313" key="1">
    <source>
        <dbReference type="EMBL" id="EGT60063.1"/>
    </source>
</evidence>
<sequence length="335" mass="37922">MAAVENSSDVQQAALKNPDAKTNESALIIKPKTLQDLHQLPLGEILKKVDMVEILDLALSSLIVRDAAISLRLSVASIKWMIIAPGHFVIHLVPMDPNQSRIIFKLAEDSSTIFHPACVNYKEVQIARSRSVFTVKCGSYFEEKVKLLDDLTKTILEIVKVKEFNFQSNAFVDFPFAITKSFGSYILSGGSLTSVQMRTMMEEISVDIFKLENVFYTDSGNEVFQLKHRDMQLPLPSRMCLQVLIDSKCEKLRITPKPEGFMVFERSWITRMMAQFTFSTSTDEDPMIQFCKKIVSELQRSGVVKQLEGWTIERSDGSKAVVHFELPNLCLNLID</sequence>
<accession>G0NGM5</accession>
<reference evidence="2" key="1">
    <citation type="submission" date="2011-07" db="EMBL/GenBank/DDBJ databases">
        <authorList>
            <consortium name="Caenorhabditis brenneri Sequencing and Analysis Consortium"/>
            <person name="Wilson R.K."/>
        </authorList>
    </citation>
    <scope>NUCLEOTIDE SEQUENCE [LARGE SCALE GENOMIC DNA]</scope>
    <source>
        <strain evidence="2">PB2801</strain>
    </source>
</reference>
<dbReference type="InParanoid" id="G0NGM5"/>
<gene>
    <name evidence="1" type="ORF">CAEBREN_16420</name>
</gene>
<organism evidence="2">
    <name type="scientific">Caenorhabditis brenneri</name>
    <name type="common">Nematode worm</name>
    <dbReference type="NCBI Taxonomy" id="135651"/>
    <lineage>
        <taxon>Eukaryota</taxon>
        <taxon>Metazoa</taxon>
        <taxon>Ecdysozoa</taxon>
        <taxon>Nematoda</taxon>
        <taxon>Chromadorea</taxon>
        <taxon>Rhabditida</taxon>
        <taxon>Rhabditina</taxon>
        <taxon>Rhabditomorpha</taxon>
        <taxon>Rhabditoidea</taxon>
        <taxon>Rhabditidae</taxon>
        <taxon>Peloderinae</taxon>
        <taxon>Caenorhabditis</taxon>
    </lineage>
</organism>